<evidence type="ECO:0000313" key="11">
    <source>
        <dbReference type="Proteomes" id="UP000621436"/>
    </source>
</evidence>
<dbReference type="EMBL" id="JADPIE010000002">
    <property type="protein sequence ID" value="MBF8436346.1"/>
    <property type="molecule type" value="Genomic_DNA"/>
</dbReference>
<dbReference type="Gene3D" id="1.10.1760.20">
    <property type="match status" value="1"/>
</dbReference>
<evidence type="ECO:0000256" key="3">
    <source>
        <dbReference type="ARBA" id="ARBA00022448"/>
    </source>
</evidence>
<dbReference type="PIRSF" id="PIRSF037778">
    <property type="entry name" value="UCP037778_transp_RibU"/>
    <property type="match status" value="1"/>
</dbReference>
<evidence type="ECO:0000256" key="6">
    <source>
        <dbReference type="ARBA" id="ARBA00022989"/>
    </source>
</evidence>
<dbReference type="InterPro" id="IPR025720">
    <property type="entry name" value="RibU"/>
</dbReference>
<feature type="transmembrane region" description="Helical" evidence="9">
    <location>
        <begin position="104"/>
        <end position="130"/>
    </location>
</feature>
<evidence type="ECO:0000256" key="9">
    <source>
        <dbReference type="SAM" id="Phobius"/>
    </source>
</evidence>
<name>A0A931F775_9FIRM</name>
<evidence type="ECO:0000256" key="4">
    <source>
        <dbReference type="ARBA" id="ARBA00022475"/>
    </source>
</evidence>
<proteinExistence type="inferred from homology"/>
<evidence type="ECO:0000256" key="2">
    <source>
        <dbReference type="ARBA" id="ARBA00005540"/>
    </source>
</evidence>
<reference evidence="10" key="1">
    <citation type="submission" date="2020-11" db="EMBL/GenBank/DDBJ databases">
        <title>Halonatronomonas betainensis gen. nov., sp. nov. a novel haloalkaliphilic representative of the family Halanaerobiacae capable of betaine degradation.</title>
        <authorList>
            <person name="Boltyanskaya Y."/>
            <person name="Kevbrin V."/>
            <person name="Detkova E."/>
            <person name="Grouzdev D.S."/>
            <person name="Koziaeva V."/>
            <person name="Zhilina T."/>
        </authorList>
    </citation>
    <scope>NUCLEOTIDE SEQUENCE</scope>
    <source>
        <strain evidence="10">Z-7014</strain>
    </source>
</reference>
<dbReference type="AlphaFoldDB" id="A0A931F775"/>
<protein>
    <recommendedName>
        <fullName evidence="8">Riboflavin transporter</fullName>
    </recommendedName>
</protein>
<keyword evidence="6 9" id="KW-1133">Transmembrane helix</keyword>
<keyword evidence="5 9" id="KW-0812">Transmembrane</keyword>
<dbReference type="Proteomes" id="UP000621436">
    <property type="component" value="Unassembled WGS sequence"/>
</dbReference>
<dbReference type="GO" id="GO:0005886">
    <property type="term" value="C:plasma membrane"/>
    <property type="evidence" value="ECO:0007669"/>
    <property type="project" value="UniProtKB-SubCell"/>
</dbReference>
<dbReference type="PANTHER" id="PTHR38438">
    <property type="entry name" value="RIBOFLAVIN TRANSPORTER RIBU"/>
    <property type="match status" value="1"/>
</dbReference>
<evidence type="ECO:0000256" key="8">
    <source>
        <dbReference type="PIRNR" id="PIRNR037778"/>
    </source>
</evidence>
<keyword evidence="3 8" id="KW-0813">Transport</keyword>
<dbReference type="PANTHER" id="PTHR38438:SF1">
    <property type="entry name" value="RIBOFLAVIN TRANSPORTER RIBU"/>
    <property type="match status" value="1"/>
</dbReference>
<comment type="subcellular location">
    <subcellularLocation>
        <location evidence="1">Cell membrane</location>
        <topology evidence="1">Multi-pass membrane protein</topology>
    </subcellularLocation>
</comment>
<feature type="transmembrane region" description="Helical" evidence="9">
    <location>
        <begin position="158"/>
        <end position="182"/>
    </location>
</feature>
<dbReference type="RefSeq" id="WP_270453178.1">
    <property type="nucleotide sequence ID" value="NZ_JADPIE010000002.1"/>
</dbReference>
<feature type="transmembrane region" description="Helical" evidence="9">
    <location>
        <begin position="6"/>
        <end position="31"/>
    </location>
</feature>
<evidence type="ECO:0000313" key="10">
    <source>
        <dbReference type="EMBL" id="MBF8436346.1"/>
    </source>
</evidence>
<dbReference type="InterPro" id="IPR024529">
    <property type="entry name" value="ECF_trnsprt_substrate-spec"/>
</dbReference>
<evidence type="ECO:0000256" key="1">
    <source>
        <dbReference type="ARBA" id="ARBA00004651"/>
    </source>
</evidence>
<organism evidence="10 11">
    <name type="scientific">Halonatronomonas betaini</name>
    <dbReference type="NCBI Taxonomy" id="2778430"/>
    <lineage>
        <taxon>Bacteria</taxon>
        <taxon>Bacillati</taxon>
        <taxon>Bacillota</taxon>
        <taxon>Clostridia</taxon>
        <taxon>Halanaerobiales</taxon>
        <taxon>Halarsenatibacteraceae</taxon>
        <taxon>Halonatronomonas</taxon>
    </lineage>
</organism>
<feature type="transmembrane region" description="Helical" evidence="9">
    <location>
        <begin position="43"/>
        <end position="63"/>
    </location>
</feature>
<keyword evidence="7 8" id="KW-0472">Membrane</keyword>
<comment type="function">
    <text evidence="8">Probably a riboflavin-binding protein that interacts with the energy-coupling factor (ECF) ABC-transporter complex.</text>
</comment>
<evidence type="ECO:0000256" key="7">
    <source>
        <dbReference type="ARBA" id="ARBA00023136"/>
    </source>
</evidence>
<sequence>MRDCKLRSLILISIIAAISFLIMIFEFALPVFPPFLKLDFSDLPALLIGFSLGPASGIGVVFIRNLLHLTITATMGVGELANFLISGTFVFISAYFYARYKKAVLSLIVGTAGMVIMALITNLLIIIPLYEAILDLPLENTILAARAVNPAIEGINSYLAMVIAPFNLLKATLVSIVFYPIFKRIRLTSTYKNIKGDD</sequence>
<keyword evidence="4 8" id="KW-1003">Cell membrane</keyword>
<dbReference type="GO" id="GO:0032217">
    <property type="term" value="F:riboflavin transmembrane transporter activity"/>
    <property type="evidence" value="ECO:0007669"/>
    <property type="project" value="UniProtKB-UniRule"/>
</dbReference>
<evidence type="ECO:0000256" key="5">
    <source>
        <dbReference type="ARBA" id="ARBA00022692"/>
    </source>
</evidence>
<accession>A0A931F775</accession>
<dbReference type="Pfam" id="PF12822">
    <property type="entry name" value="ECF_trnsprt"/>
    <property type="match status" value="1"/>
</dbReference>
<gene>
    <name evidence="10" type="ORF">I0Q91_04575</name>
</gene>
<comment type="caution">
    <text evidence="10">The sequence shown here is derived from an EMBL/GenBank/DDBJ whole genome shotgun (WGS) entry which is preliminary data.</text>
</comment>
<comment type="similarity">
    <text evidence="2 8">Belongs to the prokaryotic riboflavin transporter (P-RFT) (TC 2.A.87) family.</text>
</comment>
<keyword evidence="11" id="KW-1185">Reference proteome</keyword>